<organism evidence="2 4">
    <name type="scientific">Bacillus canaveralius</name>
    <dbReference type="NCBI Taxonomy" id="1403243"/>
    <lineage>
        <taxon>Bacteria</taxon>
        <taxon>Bacillati</taxon>
        <taxon>Bacillota</taxon>
        <taxon>Bacilli</taxon>
        <taxon>Bacillales</taxon>
        <taxon>Bacillaceae</taxon>
        <taxon>Bacillus</taxon>
    </lineage>
</organism>
<reference evidence="2 4" key="1">
    <citation type="submission" date="2017-11" db="EMBL/GenBank/DDBJ databases">
        <title>Comparitive Functional Genomics of Dry Heat Resistant strains isolated from the Viking Spacecraft.</title>
        <authorList>
            <person name="Seuylemezian A."/>
            <person name="Cooper K."/>
            <person name="Vaishampayan P."/>
        </authorList>
    </citation>
    <scope>NUCLEOTIDE SEQUENCE [LARGE SCALE GENOMIC DNA]</scope>
    <source>
        <strain evidence="2 4">M4.6</strain>
    </source>
</reference>
<gene>
    <name evidence="2" type="ORF">CU635_06220</name>
    <name evidence="3" type="ORF">CVD25_01110</name>
</gene>
<comment type="caution">
    <text evidence="2">The sequence shown here is derived from an EMBL/GenBank/DDBJ whole genome shotgun (WGS) entry which is preliminary data.</text>
</comment>
<dbReference type="Proteomes" id="UP000235114">
    <property type="component" value="Unassembled WGS sequence"/>
</dbReference>
<dbReference type="AlphaFoldDB" id="A0A2N5GPN2"/>
<accession>A0A2N5GPN2</accession>
<dbReference type="Proteomes" id="UP000234951">
    <property type="component" value="Unassembled WGS sequence"/>
</dbReference>
<dbReference type="RefSeq" id="WP_101576312.1">
    <property type="nucleotide sequence ID" value="NZ_PGVA01000012.1"/>
</dbReference>
<name>A0A2N5GPN2_9BACI</name>
<feature type="region of interest" description="Disordered" evidence="1">
    <location>
        <begin position="1"/>
        <end position="21"/>
    </location>
</feature>
<reference evidence="3 5" key="2">
    <citation type="submission" date="2017-12" db="EMBL/GenBank/DDBJ databases">
        <title>Comparative Functional Genomics of Dry Heat Resistant strains isolated from the Viking Spacecraft.</title>
        <authorList>
            <person name="Seuylemezian A."/>
            <person name="Cooper K."/>
            <person name="Vaishampayan P."/>
        </authorList>
    </citation>
    <scope>NUCLEOTIDE SEQUENCE [LARGE SCALE GENOMIC DNA]</scope>
    <source>
        <strain evidence="3 5">ATCC 29669</strain>
    </source>
</reference>
<evidence type="ECO:0000313" key="3">
    <source>
        <dbReference type="EMBL" id="PLS00815.1"/>
    </source>
</evidence>
<protein>
    <submittedName>
        <fullName evidence="2">Uncharacterized protein</fullName>
    </submittedName>
</protein>
<evidence type="ECO:0000313" key="2">
    <source>
        <dbReference type="EMBL" id="PLR84663.1"/>
    </source>
</evidence>
<keyword evidence="5" id="KW-1185">Reference proteome</keyword>
<evidence type="ECO:0000256" key="1">
    <source>
        <dbReference type="SAM" id="MobiDB-lite"/>
    </source>
</evidence>
<dbReference type="EMBL" id="PGVD01000003">
    <property type="protein sequence ID" value="PLS00815.1"/>
    <property type="molecule type" value="Genomic_DNA"/>
</dbReference>
<dbReference type="EMBL" id="PGVA01000012">
    <property type="protein sequence ID" value="PLR84663.1"/>
    <property type="molecule type" value="Genomic_DNA"/>
</dbReference>
<proteinExistence type="predicted"/>
<sequence length="172" mass="18010">MSKVDRSILANNDQNMGMTADPNKLESSISHLADVIDANDTAKTDKTGDHQGTWNGLTPGQAAEPINGARLNVLEPVVVRGAGERIEIIEVSFAPNGTSNSISGTGLFAAAFASPPNISPMQVTQTVAYADRLLLPHYTSLTTSGFGVIVKTDGTNNLGAGTLKMKFLVIGK</sequence>
<evidence type="ECO:0000313" key="4">
    <source>
        <dbReference type="Proteomes" id="UP000234951"/>
    </source>
</evidence>
<evidence type="ECO:0000313" key="5">
    <source>
        <dbReference type="Proteomes" id="UP000235114"/>
    </source>
</evidence>